<feature type="compositionally biased region" description="Polar residues" evidence="4">
    <location>
        <begin position="341"/>
        <end position="352"/>
    </location>
</feature>
<feature type="compositionally biased region" description="Basic and acidic residues" evidence="4">
    <location>
        <begin position="276"/>
        <end position="293"/>
    </location>
</feature>
<dbReference type="SMART" id="SM00214">
    <property type="entry name" value="VWC"/>
    <property type="match status" value="2"/>
</dbReference>
<protein>
    <recommendedName>
        <fullName evidence="6">VWFC domain-containing protein</fullName>
    </recommendedName>
</protein>
<dbReference type="GO" id="GO:0036122">
    <property type="term" value="F:BMP binding"/>
    <property type="evidence" value="ECO:0007669"/>
    <property type="project" value="TreeGrafter"/>
</dbReference>
<feature type="region of interest" description="Disordered" evidence="4">
    <location>
        <begin position="328"/>
        <end position="361"/>
    </location>
</feature>
<keyword evidence="8" id="KW-1185">Reference proteome</keyword>
<feature type="compositionally biased region" description="Polar residues" evidence="4">
    <location>
        <begin position="175"/>
        <end position="185"/>
    </location>
</feature>
<dbReference type="InterPro" id="IPR001007">
    <property type="entry name" value="VWF_dom"/>
</dbReference>
<dbReference type="PANTHER" id="PTHR46698:SF4">
    <property type="entry name" value="CROSSVEINLESS 2"/>
    <property type="match status" value="1"/>
</dbReference>
<dbReference type="EMBL" id="CAXIEN010000054">
    <property type="protein sequence ID" value="CAL1271349.1"/>
    <property type="molecule type" value="Genomic_DNA"/>
</dbReference>
<feature type="region of interest" description="Disordered" evidence="4">
    <location>
        <begin position="473"/>
        <end position="492"/>
    </location>
</feature>
<dbReference type="SUPFAM" id="SSF57603">
    <property type="entry name" value="FnI-like domain"/>
    <property type="match status" value="2"/>
</dbReference>
<evidence type="ECO:0000256" key="1">
    <source>
        <dbReference type="ARBA" id="ARBA00004613"/>
    </source>
</evidence>
<accession>A0AAV1ZIE9</accession>
<dbReference type="GO" id="GO:0030513">
    <property type="term" value="P:positive regulation of BMP signaling pathway"/>
    <property type="evidence" value="ECO:0007669"/>
    <property type="project" value="TreeGrafter"/>
</dbReference>
<feature type="compositionally biased region" description="Basic and acidic residues" evidence="4">
    <location>
        <begin position="383"/>
        <end position="404"/>
    </location>
</feature>
<feature type="compositionally biased region" description="Low complexity" evidence="4">
    <location>
        <begin position="579"/>
        <end position="589"/>
    </location>
</feature>
<evidence type="ECO:0000256" key="2">
    <source>
        <dbReference type="ARBA" id="ARBA00022525"/>
    </source>
</evidence>
<feature type="compositionally biased region" description="Basic and acidic residues" evidence="4">
    <location>
        <begin position="590"/>
        <end position="599"/>
    </location>
</feature>
<dbReference type="AlphaFoldDB" id="A0AAV1ZIE9"/>
<feature type="region of interest" description="Disordered" evidence="4">
    <location>
        <begin position="175"/>
        <end position="311"/>
    </location>
</feature>
<dbReference type="PANTHER" id="PTHR46698">
    <property type="entry name" value="CROSSVEINLESS 2"/>
    <property type="match status" value="1"/>
</dbReference>
<dbReference type="GO" id="GO:0005576">
    <property type="term" value="C:extracellular region"/>
    <property type="evidence" value="ECO:0007669"/>
    <property type="project" value="UniProtKB-SubCell"/>
</dbReference>
<evidence type="ECO:0000313" key="8">
    <source>
        <dbReference type="Proteomes" id="UP001497382"/>
    </source>
</evidence>
<organism evidence="7 8">
    <name type="scientific">Larinioides sclopetarius</name>
    <dbReference type="NCBI Taxonomy" id="280406"/>
    <lineage>
        <taxon>Eukaryota</taxon>
        <taxon>Metazoa</taxon>
        <taxon>Ecdysozoa</taxon>
        <taxon>Arthropoda</taxon>
        <taxon>Chelicerata</taxon>
        <taxon>Arachnida</taxon>
        <taxon>Araneae</taxon>
        <taxon>Araneomorphae</taxon>
        <taxon>Entelegynae</taxon>
        <taxon>Araneoidea</taxon>
        <taxon>Araneidae</taxon>
        <taxon>Larinioides</taxon>
    </lineage>
</organism>
<feature type="compositionally biased region" description="Polar residues" evidence="4">
    <location>
        <begin position="513"/>
        <end position="533"/>
    </location>
</feature>
<keyword evidence="2" id="KW-0964">Secreted</keyword>
<feature type="compositionally biased region" description="Acidic residues" evidence="4">
    <location>
        <begin position="249"/>
        <end position="263"/>
    </location>
</feature>
<feature type="signal peptide" evidence="5">
    <location>
        <begin position="1"/>
        <end position="19"/>
    </location>
</feature>
<sequence length="599" mass="65236">MKFFVIPAILFTLLHLNQAGPLRLQKRAAFYIANETACVVDNTVYNSGDPIPTDDPCEACRCRPPGFACVLKECESKPGCRAVRRVGQCCPEYICGCEHNGRMYRDGDEIRDSQNPCYTCHCQGSSIACAFVDCFFRVDCAPEYVPGECCPHYNHCTALDLDDSTNVDYAFSTEVPSVNPKTSEPTPVYSEIPENTQVTKENDKDSSDVSPPESLDSSLLFSVNEGEERSKDAQTTKKDTSTESVPDLGSEETSLDAESSEENSSEKQIENVTELLKTEFEIISDEGKPKEPEVSPEQDSSEVSVGSEISAVTDKNVEIFPVEESTTAEVKFKTAPPAEVTGQTTVSSTTILPDSLEDADEKTNELVKRFRSLKNLTSDDATESPKDVDLKSDESKDVSAKETTEKVVTSVVTEKPTTVKLEKEIVVEDAKEEVTSDATTEAVSKSETLYYNSDAKVVSESVETVTTVVEVKEPTSSEKVDVETSSPPVSNESEQIVFKALSDATETNDKQETTVVSNEATTSQATVGISDPTTPKVVEDVSSSSSLPPETDKTEEKVQLYADDSKIVPSTEVPKVTEVESNTTEVTKVSSEKVEASEE</sequence>
<dbReference type="PROSITE" id="PS50184">
    <property type="entry name" value="VWFC_2"/>
    <property type="match status" value="2"/>
</dbReference>
<comment type="subcellular location">
    <subcellularLocation>
        <location evidence="1">Secreted</location>
    </subcellularLocation>
</comment>
<reference evidence="7 8" key="1">
    <citation type="submission" date="2024-04" db="EMBL/GenBank/DDBJ databases">
        <authorList>
            <person name="Rising A."/>
            <person name="Reimegard J."/>
            <person name="Sonavane S."/>
            <person name="Akerstrom W."/>
            <person name="Nylinder S."/>
            <person name="Hedman E."/>
            <person name="Kallberg Y."/>
        </authorList>
    </citation>
    <scope>NUCLEOTIDE SEQUENCE [LARGE SCALE GENOMIC DNA]</scope>
</reference>
<comment type="caution">
    <text evidence="7">The sequence shown here is derived from an EMBL/GenBank/DDBJ whole genome shotgun (WGS) entry which is preliminary data.</text>
</comment>
<feature type="domain" description="VWFC" evidence="6">
    <location>
        <begin position="97"/>
        <end position="157"/>
    </location>
</feature>
<feature type="chain" id="PRO_5043976684" description="VWFC domain-containing protein" evidence="5">
    <location>
        <begin position="20"/>
        <end position="599"/>
    </location>
</feature>
<dbReference type="Pfam" id="PF23334">
    <property type="entry name" value="VWC2L_2nd"/>
    <property type="match status" value="1"/>
</dbReference>
<evidence type="ECO:0000256" key="3">
    <source>
        <dbReference type="ARBA" id="ARBA00022729"/>
    </source>
</evidence>
<evidence type="ECO:0000259" key="6">
    <source>
        <dbReference type="PROSITE" id="PS50184"/>
    </source>
</evidence>
<dbReference type="InterPro" id="IPR052424">
    <property type="entry name" value="Kielin_Chordin-BMP_Reg"/>
</dbReference>
<dbReference type="Gene3D" id="2.10.70.10">
    <property type="entry name" value="Complement Module, domain 1"/>
    <property type="match status" value="1"/>
</dbReference>
<evidence type="ECO:0000256" key="4">
    <source>
        <dbReference type="SAM" id="MobiDB-lite"/>
    </source>
</evidence>
<feature type="region of interest" description="Disordered" evidence="4">
    <location>
        <begin position="373"/>
        <end position="404"/>
    </location>
</feature>
<evidence type="ECO:0000256" key="5">
    <source>
        <dbReference type="SAM" id="SignalP"/>
    </source>
</evidence>
<gene>
    <name evidence="7" type="ORF">LARSCL_LOCUS5772</name>
</gene>
<feature type="compositionally biased region" description="Polar residues" evidence="4">
    <location>
        <begin position="483"/>
        <end position="492"/>
    </location>
</feature>
<name>A0AAV1ZIE9_9ARAC</name>
<feature type="domain" description="VWFC" evidence="6">
    <location>
        <begin position="36"/>
        <end position="96"/>
    </location>
</feature>
<dbReference type="Proteomes" id="UP001497382">
    <property type="component" value="Unassembled WGS sequence"/>
</dbReference>
<feature type="region of interest" description="Disordered" evidence="4">
    <location>
        <begin position="503"/>
        <end position="556"/>
    </location>
</feature>
<proteinExistence type="predicted"/>
<keyword evidence="3 5" id="KW-0732">Signal</keyword>
<evidence type="ECO:0000313" key="7">
    <source>
        <dbReference type="EMBL" id="CAL1271349.1"/>
    </source>
</evidence>
<feature type="region of interest" description="Disordered" evidence="4">
    <location>
        <begin position="575"/>
        <end position="599"/>
    </location>
</feature>
<feature type="compositionally biased region" description="Basic and acidic residues" evidence="4">
    <location>
        <begin position="473"/>
        <end position="482"/>
    </location>
</feature>
<feature type="compositionally biased region" description="Basic and acidic residues" evidence="4">
    <location>
        <begin position="226"/>
        <end position="241"/>
    </location>
</feature>